<organism evidence="2 3">
    <name type="scientific">Aquibacillus albus</name>
    <dbReference type="NCBI Taxonomy" id="1168171"/>
    <lineage>
        <taxon>Bacteria</taxon>
        <taxon>Bacillati</taxon>
        <taxon>Bacillota</taxon>
        <taxon>Bacilli</taxon>
        <taxon>Bacillales</taxon>
        <taxon>Bacillaceae</taxon>
        <taxon>Aquibacillus</taxon>
    </lineage>
</organism>
<gene>
    <name evidence="2" type="ORF">JOC48_003980</name>
</gene>
<comment type="caution">
    <text evidence="2">The sequence shown here is derived from an EMBL/GenBank/DDBJ whole genome shotgun (WGS) entry which is preliminary data.</text>
</comment>
<keyword evidence="1" id="KW-0732">Signal</keyword>
<reference evidence="2 3" key="1">
    <citation type="submission" date="2021-01" db="EMBL/GenBank/DDBJ databases">
        <title>Genomic Encyclopedia of Type Strains, Phase IV (KMG-IV): sequencing the most valuable type-strain genomes for metagenomic binning, comparative biology and taxonomic classification.</title>
        <authorList>
            <person name="Goeker M."/>
        </authorList>
    </citation>
    <scope>NUCLEOTIDE SEQUENCE [LARGE SCALE GENOMIC DNA]</scope>
    <source>
        <strain evidence="2 3">DSM 23711</strain>
    </source>
</reference>
<evidence type="ECO:0000256" key="1">
    <source>
        <dbReference type="SAM" id="SignalP"/>
    </source>
</evidence>
<sequence length="320" mass="36445">MRKSIYFLMTSILIVVLSACGKSAKETYTEAYSELMDASSYESTSTIDLHLSSDSTNNTPDTQMILDMINNAEITLDTKVDMEQEISEIDFQVAMNQGPISFHLELPMQFNMENQRVYIATETISEAMMMFPVLPLPQDFTFDKEYIELDVSSEVDTEDQQQIEQQLREEINGTIRDLTEDAFIENNDTIELSLEGEDLQNIIASILEFSMEQSDEVIPDTDKKEVETILDAITFQHFNMKATIDGGKIVKEDISVAMDVEESNEKMEIAVDLSTEYKKINEPIDFNLKPTSENTMTQLELEEQLNEVMIDSMMNPSMGQ</sequence>
<evidence type="ECO:0000313" key="2">
    <source>
        <dbReference type="EMBL" id="MBM7573417.1"/>
    </source>
</evidence>
<name>A0ABS2N5L2_9BACI</name>
<dbReference type="PROSITE" id="PS51257">
    <property type="entry name" value="PROKAR_LIPOPROTEIN"/>
    <property type="match status" value="1"/>
</dbReference>
<protein>
    <recommendedName>
        <fullName evidence="4">Lipoprotein</fullName>
    </recommendedName>
</protein>
<keyword evidence="3" id="KW-1185">Reference proteome</keyword>
<proteinExistence type="predicted"/>
<dbReference type="RefSeq" id="WP_204502063.1">
    <property type="nucleotide sequence ID" value="NZ_JAFBDR010000032.1"/>
</dbReference>
<evidence type="ECO:0008006" key="4">
    <source>
        <dbReference type="Google" id="ProtNLM"/>
    </source>
</evidence>
<evidence type="ECO:0000313" key="3">
    <source>
        <dbReference type="Proteomes" id="UP001296943"/>
    </source>
</evidence>
<feature type="chain" id="PRO_5047052873" description="Lipoprotein" evidence="1">
    <location>
        <begin position="25"/>
        <end position="320"/>
    </location>
</feature>
<feature type="signal peptide" evidence="1">
    <location>
        <begin position="1"/>
        <end position="24"/>
    </location>
</feature>
<accession>A0ABS2N5L2</accession>
<dbReference type="Proteomes" id="UP001296943">
    <property type="component" value="Unassembled WGS sequence"/>
</dbReference>
<dbReference type="EMBL" id="JAFBDR010000032">
    <property type="protein sequence ID" value="MBM7573417.1"/>
    <property type="molecule type" value="Genomic_DNA"/>
</dbReference>